<evidence type="ECO:0000256" key="3">
    <source>
        <dbReference type="ARBA" id="ARBA00022692"/>
    </source>
</evidence>
<feature type="transmembrane region" description="Helical" evidence="7">
    <location>
        <begin position="45"/>
        <end position="65"/>
    </location>
</feature>
<dbReference type="GO" id="GO:0038023">
    <property type="term" value="F:signaling receptor activity"/>
    <property type="evidence" value="ECO:0007669"/>
    <property type="project" value="UniProtKB-ARBA"/>
</dbReference>
<evidence type="ECO:0000256" key="4">
    <source>
        <dbReference type="ARBA" id="ARBA00022989"/>
    </source>
</evidence>
<evidence type="ECO:0000256" key="2">
    <source>
        <dbReference type="ARBA" id="ARBA00022475"/>
    </source>
</evidence>
<keyword evidence="3 7" id="KW-0812">Transmembrane</keyword>
<keyword evidence="5 7" id="KW-0472">Membrane</keyword>
<evidence type="ECO:0000313" key="8">
    <source>
        <dbReference type="EMBL" id="GBL97792.1"/>
    </source>
</evidence>
<dbReference type="PANTHER" id="PTHR21421">
    <property type="entry name" value="GUSTATORY RECEPTOR"/>
    <property type="match status" value="1"/>
</dbReference>
<organism evidence="8 9">
    <name type="scientific">Araneus ventricosus</name>
    <name type="common">Orbweaver spider</name>
    <name type="synonym">Epeira ventricosa</name>
    <dbReference type="NCBI Taxonomy" id="182803"/>
    <lineage>
        <taxon>Eukaryota</taxon>
        <taxon>Metazoa</taxon>
        <taxon>Ecdysozoa</taxon>
        <taxon>Arthropoda</taxon>
        <taxon>Chelicerata</taxon>
        <taxon>Arachnida</taxon>
        <taxon>Araneae</taxon>
        <taxon>Araneomorphae</taxon>
        <taxon>Entelegynae</taxon>
        <taxon>Araneoidea</taxon>
        <taxon>Araneidae</taxon>
        <taxon>Araneus</taxon>
    </lineage>
</organism>
<keyword evidence="4 7" id="KW-1133">Transmembrane helix</keyword>
<dbReference type="GO" id="GO:0051606">
    <property type="term" value="P:detection of stimulus"/>
    <property type="evidence" value="ECO:0007669"/>
    <property type="project" value="UniProtKB-ARBA"/>
</dbReference>
<dbReference type="Pfam" id="PF08395">
    <property type="entry name" value="7tm_7"/>
    <property type="match status" value="1"/>
</dbReference>
<feature type="transmembrane region" description="Helical" evidence="7">
    <location>
        <begin position="12"/>
        <end position="33"/>
    </location>
</feature>
<dbReference type="EMBL" id="BGPR01000133">
    <property type="protein sequence ID" value="GBL97792.1"/>
    <property type="molecule type" value="Genomic_DNA"/>
</dbReference>
<gene>
    <name evidence="8" type="ORF">AVEN_231954_1</name>
</gene>
<name>A0A4Y2C056_ARAVE</name>
<evidence type="ECO:0000256" key="6">
    <source>
        <dbReference type="ARBA" id="ARBA00023170"/>
    </source>
</evidence>
<dbReference type="GO" id="GO:0050909">
    <property type="term" value="P:sensory perception of taste"/>
    <property type="evidence" value="ECO:0007669"/>
    <property type="project" value="InterPro"/>
</dbReference>
<protein>
    <submittedName>
        <fullName evidence="8">Uncharacterized protein</fullName>
    </submittedName>
</protein>
<evidence type="ECO:0000313" key="9">
    <source>
        <dbReference type="Proteomes" id="UP000499080"/>
    </source>
</evidence>
<dbReference type="InterPro" id="IPR013604">
    <property type="entry name" value="7TM_chemorcpt"/>
</dbReference>
<dbReference type="AlphaFoldDB" id="A0A4Y2C056"/>
<evidence type="ECO:0000256" key="5">
    <source>
        <dbReference type="ARBA" id="ARBA00023136"/>
    </source>
</evidence>
<dbReference type="Proteomes" id="UP000499080">
    <property type="component" value="Unassembled WGS sequence"/>
</dbReference>
<comment type="subcellular location">
    <subcellularLocation>
        <location evidence="1">Cell membrane</location>
        <topology evidence="1">Multi-pass membrane protein</topology>
    </subcellularLocation>
</comment>
<comment type="caution">
    <text evidence="8">The sequence shown here is derived from an EMBL/GenBank/DDBJ whole genome shotgun (WGS) entry which is preliminary data.</text>
</comment>
<evidence type="ECO:0000256" key="7">
    <source>
        <dbReference type="SAM" id="Phobius"/>
    </source>
</evidence>
<dbReference type="OrthoDB" id="6434374at2759"/>
<keyword evidence="6" id="KW-0675">Receptor</keyword>
<sequence length="140" mass="15909">MLAFADDFLSYPVFVSVLECMVGLFWSSNNVLLFYKTSDSRNMMIIYTVIGMYFILLLMLMVPAASTNEAARASRRLIDSLPGWFPQSGKEINSLILRMLKDEPALTLWKIYRIEKSLLISGIGTLVTYGFLVGTFENDR</sequence>
<keyword evidence="2" id="KW-1003">Cell membrane</keyword>
<accession>A0A4Y2C056</accession>
<proteinExistence type="predicted"/>
<dbReference type="GO" id="GO:0005886">
    <property type="term" value="C:plasma membrane"/>
    <property type="evidence" value="ECO:0007669"/>
    <property type="project" value="UniProtKB-SubCell"/>
</dbReference>
<reference evidence="8 9" key="1">
    <citation type="journal article" date="2019" name="Sci. Rep.">
        <title>Orb-weaving spider Araneus ventricosus genome elucidates the spidroin gene catalogue.</title>
        <authorList>
            <person name="Kono N."/>
            <person name="Nakamura H."/>
            <person name="Ohtoshi R."/>
            <person name="Moran D.A.P."/>
            <person name="Shinohara A."/>
            <person name="Yoshida Y."/>
            <person name="Fujiwara M."/>
            <person name="Mori M."/>
            <person name="Tomita M."/>
            <person name="Arakawa K."/>
        </authorList>
    </citation>
    <scope>NUCLEOTIDE SEQUENCE [LARGE SCALE GENOMIC DNA]</scope>
</reference>
<keyword evidence="9" id="KW-1185">Reference proteome</keyword>
<evidence type="ECO:0000256" key="1">
    <source>
        <dbReference type="ARBA" id="ARBA00004651"/>
    </source>
</evidence>
<dbReference type="PANTHER" id="PTHR21421:SF29">
    <property type="entry name" value="GUSTATORY RECEPTOR 5A FOR TREHALOSE-RELATED"/>
    <property type="match status" value="1"/>
</dbReference>
<feature type="transmembrane region" description="Helical" evidence="7">
    <location>
        <begin position="118"/>
        <end position="136"/>
    </location>
</feature>